<dbReference type="Proteomes" id="UP001549031">
    <property type="component" value="Unassembled WGS sequence"/>
</dbReference>
<proteinExistence type="predicted"/>
<evidence type="ECO:0000313" key="1">
    <source>
        <dbReference type="EMBL" id="MET3584542.1"/>
    </source>
</evidence>
<accession>A0ABV2H2I9</accession>
<name>A0ABV2H2I9_9HYPH</name>
<evidence type="ECO:0000313" key="2">
    <source>
        <dbReference type="Proteomes" id="UP001549031"/>
    </source>
</evidence>
<protein>
    <submittedName>
        <fullName evidence="1">Uncharacterized protein</fullName>
    </submittedName>
</protein>
<reference evidence="1 2" key="1">
    <citation type="submission" date="2024-06" db="EMBL/GenBank/DDBJ databases">
        <title>Genomic Encyclopedia of Type Strains, Phase IV (KMG-IV): sequencing the most valuable type-strain genomes for metagenomic binning, comparative biology and taxonomic classification.</title>
        <authorList>
            <person name="Goeker M."/>
        </authorList>
    </citation>
    <scope>NUCLEOTIDE SEQUENCE [LARGE SCALE GENOMIC DNA]</scope>
    <source>
        <strain evidence="1 2">DSM 105042</strain>
    </source>
</reference>
<comment type="caution">
    <text evidence="1">The sequence shown here is derived from an EMBL/GenBank/DDBJ whole genome shotgun (WGS) entry which is preliminary data.</text>
</comment>
<organism evidence="1 2">
    <name type="scientific">Pseudorhizobium tarimense</name>
    <dbReference type="NCBI Taxonomy" id="1079109"/>
    <lineage>
        <taxon>Bacteria</taxon>
        <taxon>Pseudomonadati</taxon>
        <taxon>Pseudomonadota</taxon>
        <taxon>Alphaproteobacteria</taxon>
        <taxon>Hyphomicrobiales</taxon>
        <taxon>Rhizobiaceae</taxon>
        <taxon>Rhizobium/Agrobacterium group</taxon>
        <taxon>Pseudorhizobium</taxon>
    </lineage>
</organism>
<gene>
    <name evidence="1" type="ORF">ABID21_000637</name>
</gene>
<dbReference type="RefSeq" id="WP_247242579.1">
    <property type="nucleotide sequence ID" value="NZ_JALJRA010000002.1"/>
</dbReference>
<keyword evidence="2" id="KW-1185">Reference proteome</keyword>
<dbReference type="EMBL" id="JBEPLJ010000002">
    <property type="protein sequence ID" value="MET3584542.1"/>
    <property type="molecule type" value="Genomic_DNA"/>
</dbReference>
<sequence>MRETAAVGIPKHWDRRDPHNPFTFMIERVDQVGSVIGEPLGGCNNVMGAQAMFRTLLPHHNEDELVRIRQGARIMSTESGTGEERRKWMQRMYGLEPPLKPAKR</sequence>